<protein>
    <submittedName>
        <fullName evidence="1">Uncharacterized protein</fullName>
    </submittedName>
</protein>
<name>A0AAW2KAT1_SESRA</name>
<accession>A0AAW2KAT1</accession>
<gene>
    <name evidence="1" type="ORF">Sradi_6215900</name>
</gene>
<dbReference type="EMBL" id="JACGWJ010000029">
    <property type="protein sequence ID" value="KAL0303478.1"/>
    <property type="molecule type" value="Genomic_DNA"/>
</dbReference>
<proteinExistence type="predicted"/>
<dbReference type="AlphaFoldDB" id="A0AAW2KAT1"/>
<organism evidence="1">
    <name type="scientific">Sesamum radiatum</name>
    <name type="common">Black benniseed</name>
    <dbReference type="NCBI Taxonomy" id="300843"/>
    <lineage>
        <taxon>Eukaryota</taxon>
        <taxon>Viridiplantae</taxon>
        <taxon>Streptophyta</taxon>
        <taxon>Embryophyta</taxon>
        <taxon>Tracheophyta</taxon>
        <taxon>Spermatophyta</taxon>
        <taxon>Magnoliopsida</taxon>
        <taxon>eudicotyledons</taxon>
        <taxon>Gunneridae</taxon>
        <taxon>Pentapetalae</taxon>
        <taxon>asterids</taxon>
        <taxon>lamiids</taxon>
        <taxon>Lamiales</taxon>
        <taxon>Pedaliaceae</taxon>
        <taxon>Sesamum</taxon>
    </lineage>
</organism>
<comment type="caution">
    <text evidence="1">The sequence shown here is derived from an EMBL/GenBank/DDBJ whole genome shotgun (WGS) entry which is preliminary data.</text>
</comment>
<reference evidence="1" key="2">
    <citation type="journal article" date="2024" name="Plant">
        <title>Genomic evolution and insights into agronomic trait innovations of Sesamum species.</title>
        <authorList>
            <person name="Miao H."/>
            <person name="Wang L."/>
            <person name="Qu L."/>
            <person name="Liu H."/>
            <person name="Sun Y."/>
            <person name="Le M."/>
            <person name="Wang Q."/>
            <person name="Wei S."/>
            <person name="Zheng Y."/>
            <person name="Lin W."/>
            <person name="Duan Y."/>
            <person name="Cao H."/>
            <person name="Xiong S."/>
            <person name="Wang X."/>
            <person name="Wei L."/>
            <person name="Li C."/>
            <person name="Ma Q."/>
            <person name="Ju M."/>
            <person name="Zhao R."/>
            <person name="Li G."/>
            <person name="Mu C."/>
            <person name="Tian Q."/>
            <person name="Mei H."/>
            <person name="Zhang T."/>
            <person name="Gao T."/>
            <person name="Zhang H."/>
        </authorList>
    </citation>
    <scope>NUCLEOTIDE SEQUENCE</scope>
    <source>
        <strain evidence="1">G02</strain>
    </source>
</reference>
<sequence>MEILELELWPETTMVLALLGLLPETIGFYPLKRLKLGLLGLLSNLQFVVDGTVLSLKLIVPTCTHILLILNAALLNVDPLSMITGNVLAHSLAKHAIGSAEGSLPLPFPSCELVLADLPQAHQLYTIHTSQKDIFNEYFMPLAYICNMQISIEIKD</sequence>
<evidence type="ECO:0000313" key="1">
    <source>
        <dbReference type="EMBL" id="KAL0303478.1"/>
    </source>
</evidence>
<reference evidence="1" key="1">
    <citation type="submission" date="2020-06" db="EMBL/GenBank/DDBJ databases">
        <authorList>
            <person name="Li T."/>
            <person name="Hu X."/>
            <person name="Zhang T."/>
            <person name="Song X."/>
            <person name="Zhang H."/>
            <person name="Dai N."/>
            <person name="Sheng W."/>
            <person name="Hou X."/>
            <person name="Wei L."/>
        </authorList>
    </citation>
    <scope>NUCLEOTIDE SEQUENCE</scope>
    <source>
        <strain evidence="1">G02</strain>
        <tissue evidence="1">Leaf</tissue>
    </source>
</reference>